<keyword evidence="2" id="KW-0479">Metal-binding</keyword>
<evidence type="ECO:0000256" key="2">
    <source>
        <dbReference type="ARBA" id="ARBA00022723"/>
    </source>
</evidence>
<evidence type="ECO:0000256" key="6">
    <source>
        <dbReference type="ARBA" id="ARBA00022932"/>
    </source>
</evidence>
<comment type="caution">
    <text evidence="10">The sequence shown here is derived from an EMBL/GenBank/DDBJ whole genome shotgun (WGS) entry which is preliminary data.</text>
</comment>
<dbReference type="EMBL" id="PKHU01000004">
    <property type="protein sequence ID" value="PKZ29251.1"/>
    <property type="molecule type" value="Genomic_DNA"/>
</dbReference>
<dbReference type="FunFam" id="3.40.50.300:FF:000014">
    <property type="entry name" value="DNA polymerase III subunit gamma/tau"/>
    <property type="match status" value="1"/>
</dbReference>
<feature type="domain" description="AAA+ ATPase" evidence="9">
    <location>
        <begin position="36"/>
        <end position="178"/>
    </location>
</feature>
<dbReference type="Gene3D" id="3.40.50.300">
    <property type="entry name" value="P-loop containing nucleotide triphosphate hydrolases"/>
    <property type="match status" value="1"/>
</dbReference>
<dbReference type="EC" id="2.7.7.7" evidence="8"/>
<dbReference type="InterPro" id="IPR050238">
    <property type="entry name" value="DNA_Rep/Repair_Clamp_Loader"/>
</dbReference>
<keyword evidence="3 8" id="KW-0547">Nucleotide-binding</keyword>
<keyword evidence="8" id="KW-0235">DNA replication</keyword>
<dbReference type="GO" id="GO:0006261">
    <property type="term" value="P:DNA-templated DNA replication"/>
    <property type="evidence" value="ECO:0007669"/>
    <property type="project" value="TreeGrafter"/>
</dbReference>
<dbReference type="GO" id="GO:0003887">
    <property type="term" value="F:DNA-directed DNA polymerase activity"/>
    <property type="evidence" value="ECO:0007669"/>
    <property type="project" value="UniProtKB-KW"/>
</dbReference>
<accession>A0A2I1NA58</accession>
<dbReference type="Pfam" id="PF13177">
    <property type="entry name" value="DNA_pol3_delta2"/>
    <property type="match status" value="1"/>
</dbReference>
<evidence type="ECO:0000259" key="9">
    <source>
        <dbReference type="SMART" id="SM00382"/>
    </source>
</evidence>
<evidence type="ECO:0000256" key="7">
    <source>
        <dbReference type="ARBA" id="ARBA00049244"/>
    </source>
</evidence>
<dbReference type="Pfam" id="PF22608">
    <property type="entry name" value="DNAX_ATPase_lid"/>
    <property type="match status" value="1"/>
</dbReference>
<evidence type="ECO:0000256" key="1">
    <source>
        <dbReference type="ARBA" id="ARBA00006360"/>
    </source>
</evidence>
<dbReference type="Proteomes" id="UP000234639">
    <property type="component" value="Unassembled WGS sequence"/>
</dbReference>
<dbReference type="InterPro" id="IPR012763">
    <property type="entry name" value="DNA_pol_III_sug/sutau_N"/>
</dbReference>
<dbReference type="SMART" id="SM00382">
    <property type="entry name" value="AAA"/>
    <property type="match status" value="1"/>
</dbReference>
<comment type="function">
    <text evidence="8">DNA polymerase III is a complex, multichain enzyme responsible for most of the replicative synthesis in bacteria. This DNA polymerase also exhibits 3' to 5' exonuclease activity.</text>
</comment>
<comment type="catalytic activity">
    <reaction evidence="7 8">
        <text>DNA(n) + a 2'-deoxyribonucleoside 5'-triphosphate = DNA(n+1) + diphosphate</text>
        <dbReference type="Rhea" id="RHEA:22508"/>
        <dbReference type="Rhea" id="RHEA-COMP:17339"/>
        <dbReference type="Rhea" id="RHEA-COMP:17340"/>
        <dbReference type="ChEBI" id="CHEBI:33019"/>
        <dbReference type="ChEBI" id="CHEBI:61560"/>
        <dbReference type="ChEBI" id="CHEBI:173112"/>
        <dbReference type="EC" id="2.7.7.7"/>
    </reaction>
</comment>
<gene>
    <name evidence="8" type="primary">dnaX</name>
    <name evidence="10" type="ORF">CYJ41_05275</name>
</gene>
<keyword evidence="8" id="KW-0808">Transferase</keyword>
<dbReference type="InterPro" id="IPR045085">
    <property type="entry name" value="HLD_clamp_pol_III_gamma_tau"/>
</dbReference>
<evidence type="ECO:0000256" key="3">
    <source>
        <dbReference type="ARBA" id="ARBA00022741"/>
    </source>
</evidence>
<keyword evidence="8" id="KW-0548">Nucleotidyltransferase</keyword>
<dbReference type="GO" id="GO:0005524">
    <property type="term" value="F:ATP binding"/>
    <property type="evidence" value="ECO:0007669"/>
    <property type="project" value="UniProtKB-KW"/>
</dbReference>
<dbReference type="PANTHER" id="PTHR11669:SF0">
    <property type="entry name" value="PROTEIN STICHEL-LIKE 2"/>
    <property type="match status" value="1"/>
</dbReference>
<protein>
    <recommendedName>
        <fullName evidence="8">DNA polymerase III subunit gamma/tau</fullName>
        <ecNumber evidence="8">2.7.7.7</ecNumber>
    </recommendedName>
</protein>
<dbReference type="PANTHER" id="PTHR11669">
    <property type="entry name" value="REPLICATION FACTOR C / DNA POLYMERASE III GAMMA-TAU SUBUNIT"/>
    <property type="match status" value="1"/>
</dbReference>
<evidence type="ECO:0000313" key="10">
    <source>
        <dbReference type="EMBL" id="PKZ29251.1"/>
    </source>
</evidence>
<dbReference type="SUPFAM" id="SSF52540">
    <property type="entry name" value="P-loop containing nucleoside triphosphate hydrolases"/>
    <property type="match status" value="1"/>
</dbReference>
<name>A0A2I1NA58_9BACT</name>
<keyword evidence="6 8" id="KW-0239">DNA-directed DNA polymerase</keyword>
<sequence length="590" mass="67758">MYQVLSLKYRPKNFNELIGQEAVSRSLSNALDSKRLANAYLFSGLRGSGKTSSARILAKSMLCKNGPTSHPCEVCDSCKMANENAHIDIIEMDAASRRKIDDIRELIERTKTYPSISRYKVFIIDEVHMLTKEAFNAFLKTLEEPLEHIKFILATTDPLKLPATILSRTQHFRFKPIPQNLVMNHLANILNKEGISFENEALKIIARSGEGSLRDSITLLDQSISFTNGSVNAKEVASMLGLVDPVKIDEILNIVLKRDREGVISILDELSSYEADSIIDQLTLNLKDKFLSKDPKFNIFMYERFFRVLSEAKSMLNMGSDNGFTIAMTLFLMIESMSLKSIDDIMSEISNKELKQDNILKDSRNLEKDKKNLIPEIKTTKTPYDDYLTNIYDRSYELGECFKRSVKFNDFKDNTLFVTSFGDKSDSEFLRKSSKVIMEILRKTFNKDSKIKISKLDKDKNLQNKDSKTINQNYNINKVTIENFSKDLSIEKENNLNKNYHKTQNLENKDFQINYDSLNNSNLDDEFKKDLANLKKFSDLKKSLSSNNLEEKNKSLLDELKSSNNFKESKETKKLKELTRLFGDPKVEEN</sequence>
<proteinExistence type="inferred from homology"/>
<dbReference type="NCBIfam" id="NF006280">
    <property type="entry name" value="PRK08451.1"/>
    <property type="match status" value="1"/>
</dbReference>
<keyword evidence="5 8" id="KW-0067">ATP-binding</keyword>
<dbReference type="FunFam" id="1.10.8.60:FF:000013">
    <property type="entry name" value="DNA polymerase III subunit gamma/tau"/>
    <property type="match status" value="1"/>
</dbReference>
<reference evidence="10 11" key="1">
    <citation type="submission" date="2017-12" db="EMBL/GenBank/DDBJ databases">
        <title>Phylogenetic diversity of female urinary microbiome.</title>
        <authorList>
            <person name="Thomas-White K."/>
            <person name="Wolfe A.J."/>
        </authorList>
    </citation>
    <scope>NUCLEOTIDE SEQUENCE [LARGE SCALE GENOMIC DNA]</scope>
    <source>
        <strain evidence="10 11">UMB0112</strain>
    </source>
</reference>
<dbReference type="GO" id="GO:0046872">
    <property type="term" value="F:metal ion binding"/>
    <property type="evidence" value="ECO:0007669"/>
    <property type="project" value="UniProtKB-KW"/>
</dbReference>
<comment type="subunit">
    <text evidence="8">DNA polymerase III contains a core (composed of alpha, epsilon and theta chains) that associates with a tau subunit. This core dimerizes to form the POLIII' complex. PolIII' associates with the gamma complex (composed of gamma, delta, delta', psi and chi chains) and with the beta chain to form the complete DNA polymerase III complex.</text>
</comment>
<dbReference type="CDD" id="cd00009">
    <property type="entry name" value="AAA"/>
    <property type="match status" value="1"/>
</dbReference>
<comment type="similarity">
    <text evidence="1 8">Belongs to the DnaX/STICHEL family.</text>
</comment>
<dbReference type="GO" id="GO:0009360">
    <property type="term" value="C:DNA polymerase III complex"/>
    <property type="evidence" value="ECO:0007669"/>
    <property type="project" value="InterPro"/>
</dbReference>
<dbReference type="CDD" id="cd18137">
    <property type="entry name" value="HLD_clamp_pol_III_gamma_tau"/>
    <property type="match status" value="1"/>
</dbReference>
<evidence type="ECO:0000313" key="11">
    <source>
        <dbReference type="Proteomes" id="UP000234639"/>
    </source>
</evidence>
<organism evidence="10 11">
    <name type="scientific">Campylobacter ureolyticus</name>
    <dbReference type="NCBI Taxonomy" id="827"/>
    <lineage>
        <taxon>Bacteria</taxon>
        <taxon>Pseudomonadati</taxon>
        <taxon>Campylobacterota</taxon>
        <taxon>Epsilonproteobacteria</taxon>
        <taxon>Campylobacterales</taxon>
        <taxon>Campylobacteraceae</taxon>
        <taxon>Campylobacter</taxon>
    </lineage>
</organism>
<dbReference type="RefSeq" id="WP_101637270.1">
    <property type="nucleotide sequence ID" value="NZ_PKHU01000004.1"/>
</dbReference>
<keyword evidence="4" id="KW-0862">Zinc</keyword>
<evidence type="ECO:0000256" key="8">
    <source>
        <dbReference type="RuleBase" id="RU364063"/>
    </source>
</evidence>
<dbReference type="AlphaFoldDB" id="A0A2I1NA58"/>
<dbReference type="Gene3D" id="1.10.8.60">
    <property type="match status" value="1"/>
</dbReference>
<dbReference type="InterPro" id="IPR003593">
    <property type="entry name" value="AAA+_ATPase"/>
</dbReference>
<evidence type="ECO:0000256" key="5">
    <source>
        <dbReference type="ARBA" id="ARBA00022840"/>
    </source>
</evidence>
<evidence type="ECO:0000256" key="4">
    <source>
        <dbReference type="ARBA" id="ARBA00022833"/>
    </source>
</evidence>
<dbReference type="InterPro" id="IPR027417">
    <property type="entry name" value="P-loop_NTPase"/>
</dbReference>
<dbReference type="NCBIfam" id="TIGR02397">
    <property type="entry name" value="dnaX_nterm"/>
    <property type="match status" value="1"/>
</dbReference>